<dbReference type="InterPro" id="IPR036941">
    <property type="entry name" value="Rcpt_L-dom_sf"/>
</dbReference>
<evidence type="ECO:0000256" key="1">
    <source>
        <dbReference type="ARBA" id="ARBA00004609"/>
    </source>
</evidence>
<keyword evidence="3" id="KW-1003">Cell membrane</keyword>
<evidence type="ECO:0000256" key="9">
    <source>
        <dbReference type="SAM" id="SignalP"/>
    </source>
</evidence>
<dbReference type="GO" id="GO:0009986">
    <property type="term" value="C:cell surface"/>
    <property type="evidence" value="ECO:0007669"/>
    <property type="project" value="TreeGrafter"/>
</dbReference>
<feature type="transmembrane region" description="Helical" evidence="8">
    <location>
        <begin position="427"/>
        <end position="446"/>
    </location>
</feature>
<dbReference type="GO" id="GO:0009277">
    <property type="term" value="C:fungal-type cell wall"/>
    <property type="evidence" value="ECO:0007669"/>
    <property type="project" value="TreeGrafter"/>
</dbReference>
<protein>
    <recommendedName>
        <fullName evidence="10">Receptor L-domain domain-containing protein</fullName>
    </recommendedName>
</protein>
<dbReference type="Gene3D" id="3.80.20.20">
    <property type="entry name" value="Receptor L-domain"/>
    <property type="match status" value="1"/>
</dbReference>
<keyword evidence="8" id="KW-1133">Transmembrane helix</keyword>
<organism evidence="11 12">
    <name type="scientific">Kazachstania africana (strain ATCC 22294 / BCRC 22015 / CBS 2517 / CECT 1963 / NBRC 1671 / NRRL Y-8276)</name>
    <name type="common">Yeast</name>
    <name type="synonym">Kluyveromyces africanus</name>
    <dbReference type="NCBI Taxonomy" id="1071382"/>
    <lineage>
        <taxon>Eukaryota</taxon>
        <taxon>Fungi</taxon>
        <taxon>Dikarya</taxon>
        <taxon>Ascomycota</taxon>
        <taxon>Saccharomycotina</taxon>
        <taxon>Saccharomycetes</taxon>
        <taxon>Saccharomycetales</taxon>
        <taxon>Saccharomycetaceae</taxon>
        <taxon>Kazachstania</taxon>
    </lineage>
</organism>
<dbReference type="InParanoid" id="H2ATH3"/>
<dbReference type="AlphaFoldDB" id="H2ATH3"/>
<keyword evidence="6" id="KW-0325">Glycoprotein</keyword>
<dbReference type="PANTHER" id="PTHR31018:SF12">
    <property type="entry name" value="SPORULATION-SPECIFIC PROTEIN 2-RELATED"/>
    <property type="match status" value="1"/>
</dbReference>
<name>H2ATH3_KAZAF</name>
<evidence type="ECO:0000256" key="2">
    <source>
        <dbReference type="ARBA" id="ARBA00005798"/>
    </source>
</evidence>
<keyword evidence="4" id="KW-0336">GPI-anchor</keyword>
<dbReference type="Proteomes" id="UP000005220">
    <property type="component" value="Chromosome 4"/>
</dbReference>
<dbReference type="KEGG" id="kaf:KAFR_0D00260"/>
<dbReference type="GO" id="GO:0005886">
    <property type="term" value="C:plasma membrane"/>
    <property type="evidence" value="ECO:0007669"/>
    <property type="project" value="UniProtKB-SubCell"/>
</dbReference>
<dbReference type="OrthoDB" id="536881at2759"/>
<accession>H2ATH3</accession>
<sequence>MKLLHILFILGTTSASFFSFNKQNKNDVVPQHPLPHTVKIERNNSSFSVLGKREAKKFNEFCFKDNHIIDSSNDIYQLNLHCSKKIIGNVVVSAQFSENVIDLQDIERINGDLIIENNVHITRINANSLKFVTGNVLFNSLTSLITIDLPIIEDCNSIDWKVLPILNNANFNNKVMVHQNIIISDTSISNIEGFDKIKEISIFNINNNRFLETVKTNLKFVTTQFSVHANAKDIELDMPMLQEVQNATIRDTSYVSLPNLEVVHTSLEFIENDFSTLEVPSLKFVGGTLSIMENKNLKDLNFNNITEIEGGLMISHNKKLNVIDSFQNLKMIGGAIHFEGEFNDAKFNNLKLVKGSVFIKSNSNELDCNKWIVPLNGRSIIRGGKVKCISLKKQSLISVDEDGNVVENIEGGNDLDGHKKTNDTASLTLPLSLIISIAIVIVNALIL</sequence>
<dbReference type="eggNOG" id="ENOG502QT4Q">
    <property type="taxonomic scope" value="Eukaryota"/>
</dbReference>
<keyword evidence="5 9" id="KW-0732">Signal</keyword>
<dbReference type="STRING" id="1071382.H2ATH3"/>
<evidence type="ECO:0000256" key="3">
    <source>
        <dbReference type="ARBA" id="ARBA00022475"/>
    </source>
</evidence>
<dbReference type="RefSeq" id="XP_003956808.1">
    <property type="nucleotide sequence ID" value="XM_003956759.1"/>
</dbReference>
<dbReference type="EMBL" id="HE650824">
    <property type="protein sequence ID" value="CCF57673.1"/>
    <property type="molecule type" value="Genomic_DNA"/>
</dbReference>
<dbReference type="GeneID" id="13885618"/>
<feature type="chain" id="PRO_5012271693" description="Receptor L-domain domain-containing protein" evidence="9">
    <location>
        <begin position="16"/>
        <end position="447"/>
    </location>
</feature>
<dbReference type="PANTHER" id="PTHR31018">
    <property type="entry name" value="SPORULATION-SPECIFIC PROTEIN-RELATED"/>
    <property type="match status" value="1"/>
</dbReference>
<dbReference type="Pfam" id="PF01030">
    <property type="entry name" value="Recep_L_domain"/>
    <property type="match status" value="1"/>
</dbReference>
<evidence type="ECO:0000313" key="11">
    <source>
        <dbReference type="EMBL" id="CCF57673.1"/>
    </source>
</evidence>
<dbReference type="FunCoup" id="H2ATH3">
    <property type="interactions" value="71"/>
</dbReference>
<evidence type="ECO:0000256" key="6">
    <source>
        <dbReference type="ARBA" id="ARBA00023180"/>
    </source>
</evidence>
<keyword evidence="7" id="KW-0449">Lipoprotein</keyword>
<comment type="subcellular location">
    <subcellularLocation>
        <location evidence="1">Cell membrane</location>
        <topology evidence="1">Lipid-anchor</topology>
        <topology evidence="1">GPI-anchor</topology>
    </subcellularLocation>
</comment>
<evidence type="ECO:0000256" key="7">
    <source>
        <dbReference type="ARBA" id="ARBA00023288"/>
    </source>
</evidence>
<dbReference type="InterPro" id="IPR051648">
    <property type="entry name" value="CWI-Assembly_Regulator"/>
</dbReference>
<comment type="similarity">
    <text evidence="2">Belongs to the SPS2 family.</text>
</comment>
<evidence type="ECO:0000259" key="10">
    <source>
        <dbReference type="Pfam" id="PF01030"/>
    </source>
</evidence>
<proteinExistence type="inferred from homology"/>
<keyword evidence="12" id="KW-1185">Reference proteome</keyword>
<evidence type="ECO:0000256" key="5">
    <source>
        <dbReference type="ARBA" id="ARBA00022729"/>
    </source>
</evidence>
<evidence type="ECO:0000313" key="12">
    <source>
        <dbReference type="Proteomes" id="UP000005220"/>
    </source>
</evidence>
<feature type="domain" description="Receptor L-domain" evidence="10">
    <location>
        <begin position="286"/>
        <end position="339"/>
    </location>
</feature>
<feature type="signal peptide" evidence="9">
    <location>
        <begin position="1"/>
        <end position="15"/>
    </location>
</feature>
<evidence type="ECO:0000256" key="4">
    <source>
        <dbReference type="ARBA" id="ARBA00022622"/>
    </source>
</evidence>
<evidence type="ECO:0000256" key="8">
    <source>
        <dbReference type="SAM" id="Phobius"/>
    </source>
</evidence>
<keyword evidence="8" id="KW-0472">Membrane</keyword>
<dbReference type="HOGENOM" id="CLU_035846_2_1_1"/>
<dbReference type="GO" id="GO:0030476">
    <property type="term" value="P:ascospore wall assembly"/>
    <property type="evidence" value="ECO:0007669"/>
    <property type="project" value="EnsemblFungi"/>
</dbReference>
<gene>
    <name evidence="11" type="primary">KAFR0D00260</name>
    <name evidence="11" type="ORF">KAFR_0D00260</name>
</gene>
<dbReference type="SUPFAM" id="SSF52058">
    <property type="entry name" value="L domain-like"/>
    <property type="match status" value="2"/>
</dbReference>
<keyword evidence="8" id="KW-0812">Transmembrane</keyword>
<dbReference type="InterPro" id="IPR000494">
    <property type="entry name" value="Rcpt_L-dom"/>
</dbReference>
<reference evidence="11 12" key="1">
    <citation type="journal article" date="2011" name="Proc. Natl. Acad. Sci. U.S.A.">
        <title>Evolutionary erosion of yeast sex chromosomes by mating-type switching accidents.</title>
        <authorList>
            <person name="Gordon J.L."/>
            <person name="Armisen D."/>
            <person name="Proux-Wera E."/>
            <person name="Oheigeartaigh S.S."/>
            <person name="Byrne K.P."/>
            <person name="Wolfe K.H."/>
        </authorList>
    </citation>
    <scope>NUCLEOTIDE SEQUENCE [LARGE SCALE GENOMIC DNA]</scope>
    <source>
        <strain evidence="12">ATCC 22294 / BCRC 22015 / CBS 2517 / CECT 1963 / NBRC 1671 / NRRL Y-8276</strain>
    </source>
</reference>
<dbReference type="GO" id="GO:0098552">
    <property type="term" value="C:side of membrane"/>
    <property type="evidence" value="ECO:0007669"/>
    <property type="project" value="UniProtKB-KW"/>
</dbReference>